<feature type="transmembrane region" description="Helical" evidence="8">
    <location>
        <begin position="381"/>
        <end position="402"/>
    </location>
</feature>
<name>A0A562WN12_9ACTN</name>
<keyword evidence="4 8" id="KW-0812">Transmembrane</keyword>
<evidence type="ECO:0000256" key="5">
    <source>
        <dbReference type="ARBA" id="ARBA00022989"/>
    </source>
</evidence>
<evidence type="ECO:0000256" key="8">
    <source>
        <dbReference type="SAM" id="Phobius"/>
    </source>
</evidence>
<feature type="transmembrane region" description="Helical" evidence="8">
    <location>
        <begin position="254"/>
        <end position="278"/>
    </location>
</feature>
<evidence type="ECO:0000259" key="9">
    <source>
        <dbReference type="PROSITE" id="PS50850"/>
    </source>
</evidence>
<feature type="transmembrane region" description="Helical" evidence="8">
    <location>
        <begin position="352"/>
        <end position="375"/>
    </location>
</feature>
<feature type="compositionally biased region" description="Low complexity" evidence="7">
    <location>
        <begin position="434"/>
        <end position="444"/>
    </location>
</feature>
<keyword evidence="3" id="KW-1003">Cell membrane</keyword>
<proteinExistence type="predicted"/>
<feature type="compositionally biased region" description="Basic residues" evidence="7">
    <location>
        <begin position="408"/>
        <end position="433"/>
    </location>
</feature>
<dbReference type="EMBL" id="VLLP01000001">
    <property type="protein sequence ID" value="TWJ31743.1"/>
    <property type="molecule type" value="Genomic_DNA"/>
</dbReference>
<dbReference type="InterPro" id="IPR036259">
    <property type="entry name" value="MFS_trans_sf"/>
</dbReference>
<dbReference type="OrthoDB" id="5178159at2"/>
<feature type="transmembrane region" description="Helical" evidence="8">
    <location>
        <begin position="144"/>
        <end position="166"/>
    </location>
</feature>
<evidence type="ECO:0000256" key="1">
    <source>
        <dbReference type="ARBA" id="ARBA00004651"/>
    </source>
</evidence>
<feature type="transmembrane region" description="Helical" evidence="8">
    <location>
        <begin position="222"/>
        <end position="248"/>
    </location>
</feature>
<feature type="transmembrane region" description="Helical" evidence="8">
    <location>
        <begin position="83"/>
        <end position="102"/>
    </location>
</feature>
<feature type="transmembrane region" description="Helical" evidence="8">
    <location>
        <begin position="321"/>
        <end position="340"/>
    </location>
</feature>
<feature type="transmembrane region" description="Helical" evidence="8">
    <location>
        <begin position="49"/>
        <end position="71"/>
    </location>
</feature>
<evidence type="ECO:0000256" key="4">
    <source>
        <dbReference type="ARBA" id="ARBA00022692"/>
    </source>
</evidence>
<evidence type="ECO:0000256" key="7">
    <source>
        <dbReference type="SAM" id="MobiDB-lite"/>
    </source>
</evidence>
<evidence type="ECO:0000313" key="11">
    <source>
        <dbReference type="Proteomes" id="UP000319728"/>
    </source>
</evidence>
<comment type="caution">
    <text evidence="10">The sequence shown here is derived from an EMBL/GenBank/DDBJ whole genome shotgun (WGS) entry which is preliminary data.</text>
</comment>
<evidence type="ECO:0000256" key="3">
    <source>
        <dbReference type="ARBA" id="ARBA00022475"/>
    </source>
</evidence>
<keyword evidence="2" id="KW-0813">Transport</keyword>
<gene>
    <name evidence="10" type="ORF">JD81_05304</name>
</gene>
<dbReference type="PANTHER" id="PTHR23513">
    <property type="entry name" value="INTEGRAL MEMBRANE EFFLUX PROTEIN-RELATED"/>
    <property type="match status" value="1"/>
</dbReference>
<comment type="subcellular location">
    <subcellularLocation>
        <location evidence="1">Cell membrane</location>
        <topology evidence="1">Multi-pass membrane protein</topology>
    </subcellularLocation>
</comment>
<dbReference type="CDD" id="cd06173">
    <property type="entry name" value="MFS_MefA_like"/>
    <property type="match status" value="1"/>
</dbReference>
<protein>
    <submittedName>
        <fullName evidence="10">Putative MFS family arabinose efflux permease</fullName>
    </submittedName>
</protein>
<feature type="region of interest" description="Disordered" evidence="7">
    <location>
        <begin position="408"/>
        <end position="486"/>
    </location>
</feature>
<dbReference type="Proteomes" id="UP000319728">
    <property type="component" value="Unassembled WGS sequence"/>
</dbReference>
<feature type="transmembrane region" description="Helical" evidence="8">
    <location>
        <begin position="108"/>
        <end position="132"/>
    </location>
</feature>
<dbReference type="PANTHER" id="PTHR23513:SF6">
    <property type="entry name" value="MAJOR FACILITATOR SUPERFAMILY ASSOCIATED DOMAIN-CONTAINING PROTEIN"/>
    <property type="match status" value="1"/>
</dbReference>
<feature type="domain" description="Major facilitator superfamily (MFS) profile" evidence="9">
    <location>
        <begin position="1"/>
        <end position="402"/>
    </location>
</feature>
<keyword evidence="5 8" id="KW-1133">Transmembrane helix</keyword>
<evidence type="ECO:0000313" key="10">
    <source>
        <dbReference type="EMBL" id="TWJ31743.1"/>
    </source>
</evidence>
<dbReference type="AlphaFoldDB" id="A0A562WN12"/>
<feature type="transmembrane region" description="Helical" evidence="8">
    <location>
        <begin position="172"/>
        <end position="191"/>
    </location>
</feature>
<dbReference type="GO" id="GO:0022857">
    <property type="term" value="F:transmembrane transporter activity"/>
    <property type="evidence" value="ECO:0007669"/>
    <property type="project" value="InterPro"/>
</dbReference>
<dbReference type="RefSeq" id="WP_145820740.1">
    <property type="nucleotide sequence ID" value="NZ_VLLP01000001.1"/>
</dbReference>
<dbReference type="Pfam" id="PF05977">
    <property type="entry name" value="MFS_3"/>
    <property type="match status" value="1"/>
</dbReference>
<dbReference type="PROSITE" id="PS50850">
    <property type="entry name" value="MFS"/>
    <property type="match status" value="1"/>
</dbReference>
<dbReference type="InterPro" id="IPR020846">
    <property type="entry name" value="MFS_dom"/>
</dbReference>
<dbReference type="Gene3D" id="1.20.1250.20">
    <property type="entry name" value="MFS general substrate transporter like domains"/>
    <property type="match status" value="1"/>
</dbReference>
<keyword evidence="6 8" id="KW-0472">Membrane</keyword>
<dbReference type="InterPro" id="IPR010290">
    <property type="entry name" value="TM_effector"/>
</dbReference>
<accession>A0A562WN12</accession>
<organism evidence="10 11">
    <name type="scientific">Micromonospora sagamiensis</name>
    <dbReference type="NCBI Taxonomy" id="47875"/>
    <lineage>
        <taxon>Bacteria</taxon>
        <taxon>Bacillati</taxon>
        <taxon>Actinomycetota</taxon>
        <taxon>Actinomycetes</taxon>
        <taxon>Micromonosporales</taxon>
        <taxon>Micromonosporaceae</taxon>
        <taxon>Micromonospora</taxon>
    </lineage>
</organism>
<dbReference type="SUPFAM" id="SSF103473">
    <property type="entry name" value="MFS general substrate transporter"/>
    <property type="match status" value="1"/>
</dbReference>
<feature type="compositionally biased region" description="Low complexity" evidence="7">
    <location>
        <begin position="454"/>
        <end position="486"/>
    </location>
</feature>
<keyword evidence="11" id="KW-1185">Reference proteome</keyword>
<evidence type="ECO:0000256" key="2">
    <source>
        <dbReference type="ARBA" id="ARBA00022448"/>
    </source>
</evidence>
<sequence>MPSPSALSACPPSSRWSDVGFATVARGVSTCGDFLAATALTLALQSAGAGGLAVSALLLAATLPLVVLAPLTGRLADRVDSRTLLVGAGLAQAAVCLGLAYAGHPVLIVALVALLASGLAVTQPVLAALLPAMVRAEDFPRASAFNQTAATIGMLGGPALAGLLVGQFGTRVPLLVDAASYLALVLAGLVIRTRRGGSRSVSSVASGPDRPAPAWRLRSDPLLVAMVATMAAVVGALGALGVVEVFYLRETLDASATVFGVVTAAWPLGILPGAWLLARLAPRFTDDVTLLWGGLVLLAVCCLMVLAGAAVPIALLVVPCWLLGGVANGGDSVLNNLLLVRRVPEANRGRAFAVFGGATQGAAMVGYLVGGLAMAVAAPRLLVAACGVAGLLVVAVAVAPVARAVRADRRHRPARAARPPRRTARLPTRRRTARSTTRPAVRGWPLPPPPGEPAVPGGVTVGAWTASHAPGSGTSSSSTACRSTGV</sequence>
<dbReference type="GO" id="GO:0005886">
    <property type="term" value="C:plasma membrane"/>
    <property type="evidence" value="ECO:0007669"/>
    <property type="project" value="UniProtKB-SubCell"/>
</dbReference>
<evidence type="ECO:0000256" key="6">
    <source>
        <dbReference type="ARBA" id="ARBA00023136"/>
    </source>
</evidence>
<reference evidence="10 11" key="1">
    <citation type="submission" date="2019-07" db="EMBL/GenBank/DDBJ databases">
        <title>R&amp;d 2014.</title>
        <authorList>
            <person name="Klenk H.-P."/>
        </authorList>
    </citation>
    <scope>NUCLEOTIDE SEQUENCE [LARGE SCALE GENOMIC DNA]</scope>
    <source>
        <strain evidence="10 11">DSM 43912</strain>
    </source>
</reference>
<feature type="transmembrane region" description="Helical" evidence="8">
    <location>
        <begin position="290"/>
        <end position="315"/>
    </location>
</feature>